<evidence type="ECO:0008006" key="3">
    <source>
        <dbReference type="Google" id="ProtNLM"/>
    </source>
</evidence>
<sequence>MILRSLNNAQIPKVTLNKNVPLNGKLEIIKSLGLNKWLVSFVGSYFEVKSSLPLKVGFKYFAKMISTSGNFLIHVNYVSLFRDLDLFESNDKFILKLGGNPLDQKTKKLFKNVFDNIKDEFVLKFLLALHGQGITERDFMRIYDYFGSKVRGREQDNKLPIFIESDNNFIISIPFKFMEGTGLLFLFSYKDLEIVYKWSFVYFLSEQEKIICEINNSGSDFKLRIYADFSLDNIIRELKSSLFCHNITDIKILDSINEFEDFDCEVIVVKSINYKI</sequence>
<accession>A0ABN4C8Q9</accession>
<organism evidence="1 2">
    <name type="scientific">Borrelia nietonii YOR</name>
    <dbReference type="NCBI Taxonomy" id="1293576"/>
    <lineage>
        <taxon>Bacteria</taxon>
        <taxon>Pseudomonadati</taxon>
        <taxon>Spirochaetota</taxon>
        <taxon>Spirochaetia</taxon>
        <taxon>Spirochaetales</taxon>
        <taxon>Borreliaceae</taxon>
        <taxon>Borrelia</taxon>
        <taxon>Borrelia nietonii</taxon>
    </lineage>
</organism>
<dbReference type="RefSeq" id="WP_025434115.1">
    <property type="nucleotide sequence ID" value="NZ_CP004146.1"/>
</dbReference>
<evidence type="ECO:0000313" key="2">
    <source>
        <dbReference type="Proteomes" id="UP000019269"/>
    </source>
</evidence>
<gene>
    <name evidence="1" type="ORF">BHY_0746</name>
</gene>
<dbReference type="EMBL" id="CP004146">
    <property type="protein sequence ID" value="AHH03697.1"/>
    <property type="molecule type" value="Genomic_DNA"/>
</dbReference>
<reference evidence="1" key="1">
    <citation type="submission" date="2013-02" db="EMBL/GenBank/DDBJ databases">
        <title>Comparative genomics of Borrelia species.</title>
        <authorList>
            <person name="Schwan T.G."/>
            <person name="Raffel S.J."/>
            <person name="Porcella S.F."/>
        </authorList>
    </citation>
    <scope>NUCLEOTIDE SEQUENCE [LARGE SCALE GENOMIC DNA]</scope>
    <source>
        <strain evidence="1">YOR</strain>
    </source>
</reference>
<evidence type="ECO:0000313" key="1">
    <source>
        <dbReference type="EMBL" id="AHH03697.1"/>
    </source>
</evidence>
<protein>
    <recommendedName>
        <fullName evidence="3">Cytosolic protein</fullName>
    </recommendedName>
</protein>
<name>A0ABN4C8Q9_9SPIR</name>
<proteinExistence type="predicted"/>
<dbReference type="Proteomes" id="UP000019269">
    <property type="component" value="Chromosome"/>
</dbReference>
<keyword evidence="2" id="KW-1185">Reference proteome</keyword>